<comment type="similarity">
    <text evidence="2">Belongs to the GtrA family.</text>
</comment>
<dbReference type="GO" id="GO:0005886">
    <property type="term" value="C:plasma membrane"/>
    <property type="evidence" value="ECO:0007669"/>
    <property type="project" value="TreeGrafter"/>
</dbReference>
<evidence type="ECO:0000256" key="3">
    <source>
        <dbReference type="ARBA" id="ARBA00022692"/>
    </source>
</evidence>
<name>A0A2W5AAA0_9SPHN</name>
<evidence type="ECO:0000313" key="9">
    <source>
        <dbReference type="Proteomes" id="UP000249066"/>
    </source>
</evidence>
<comment type="caution">
    <text evidence="8">The sequence shown here is derived from an EMBL/GenBank/DDBJ whole genome shotgun (WGS) entry which is preliminary data.</text>
</comment>
<dbReference type="GO" id="GO:0000271">
    <property type="term" value="P:polysaccharide biosynthetic process"/>
    <property type="evidence" value="ECO:0007669"/>
    <property type="project" value="InterPro"/>
</dbReference>
<evidence type="ECO:0000256" key="2">
    <source>
        <dbReference type="ARBA" id="ARBA00009399"/>
    </source>
</evidence>
<dbReference type="PANTHER" id="PTHR38459:SF1">
    <property type="entry name" value="PROPHAGE BACTOPRENOL-LINKED GLUCOSE TRANSLOCASE HOMOLOG"/>
    <property type="match status" value="1"/>
</dbReference>
<gene>
    <name evidence="8" type="ORF">DI623_08015</name>
</gene>
<evidence type="ECO:0000313" key="8">
    <source>
        <dbReference type="EMBL" id="PZO90117.1"/>
    </source>
</evidence>
<feature type="transmembrane region" description="Helical" evidence="6">
    <location>
        <begin position="20"/>
        <end position="38"/>
    </location>
</feature>
<feature type="domain" description="GtrA/DPMS transmembrane" evidence="7">
    <location>
        <begin position="19"/>
        <end position="138"/>
    </location>
</feature>
<keyword evidence="4 6" id="KW-1133">Transmembrane helix</keyword>
<proteinExistence type="inferred from homology"/>
<protein>
    <recommendedName>
        <fullName evidence="7">GtrA/DPMS transmembrane domain-containing protein</fullName>
    </recommendedName>
</protein>
<accession>A0A2W5AAA0</accession>
<organism evidence="8 9">
    <name type="scientific">Sphingomonas sanxanigenens</name>
    <dbReference type="NCBI Taxonomy" id="397260"/>
    <lineage>
        <taxon>Bacteria</taxon>
        <taxon>Pseudomonadati</taxon>
        <taxon>Pseudomonadota</taxon>
        <taxon>Alphaproteobacteria</taxon>
        <taxon>Sphingomonadales</taxon>
        <taxon>Sphingomonadaceae</taxon>
        <taxon>Sphingomonas</taxon>
    </lineage>
</organism>
<reference evidence="8 9" key="1">
    <citation type="submission" date="2017-08" db="EMBL/GenBank/DDBJ databases">
        <title>Infants hospitalized years apart are colonized by the same room-sourced microbial strains.</title>
        <authorList>
            <person name="Brooks B."/>
            <person name="Olm M.R."/>
            <person name="Firek B.A."/>
            <person name="Baker R."/>
            <person name="Thomas B.C."/>
            <person name="Morowitz M.J."/>
            <person name="Banfield J.F."/>
        </authorList>
    </citation>
    <scope>NUCLEOTIDE SEQUENCE [LARGE SCALE GENOMIC DNA]</scope>
    <source>
        <strain evidence="8">S2_018_000_R2_101</strain>
    </source>
</reference>
<evidence type="ECO:0000256" key="5">
    <source>
        <dbReference type="ARBA" id="ARBA00023136"/>
    </source>
</evidence>
<keyword evidence="3 6" id="KW-0812">Transmembrane</keyword>
<comment type="subcellular location">
    <subcellularLocation>
        <location evidence="1">Membrane</location>
        <topology evidence="1">Multi-pass membrane protein</topology>
    </subcellularLocation>
</comment>
<keyword evidence="5 6" id="KW-0472">Membrane</keyword>
<feature type="transmembrane region" description="Helical" evidence="6">
    <location>
        <begin position="44"/>
        <end position="65"/>
    </location>
</feature>
<dbReference type="Proteomes" id="UP000249066">
    <property type="component" value="Unassembled WGS sequence"/>
</dbReference>
<dbReference type="Pfam" id="PF04138">
    <property type="entry name" value="GtrA_DPMS_TM"/>
    <property type="match status" value="1"/>
</dbReference>
<evidence type="ECO:0000256" key="4">
    <source>
        <dbReference type="ARBA" id="ARBA00022989"/>
    </source>
</evidence>
<dbReference type="InterPro" id="IPR007267">
    <property type="entry name" value="GtrA_DPMS_TM"/>
</dbReference>
<dbReference type="InterPro" id="IPR051401">
    <property type="entry name" value="GtrA_CellWall_Glycosyl"/>
</dbReference>
<evidence type="ECO:0000256" key="1">
    <source>
        <dbReference type="ARBA" id="ARBA00004141"/>
    </source>
</evidence>
<feature type="transmembrane region" description="Helical" evidence="6">
    <location>
        <begin position="114"/>
        <end position="137"/>
    </location>
</feature>
<sequence>MNELRLSEEHREVAGQLVRFGLTGGFVTLLYAIVYSPLAKYHVVTPQIANLAGYFVAMATGYVLHSRWSFRGHGARDNVARTTSRFFIVSLVSLGMNSLFVFVLTAHNMLAGPWWWPLIPILFVTPLVTFSLNRLWVFG</sequence>
<dbReference type="EMBL" id="QFNN01000036">
    <property type="protein sequence ID" value="PZO90117.1"/>
    <property type="molecule type" value="Genomic_DNA"/>
</dbReference>
<evidence type="ECO:0000259" key="7">
    <source>
        <dbReference type="Pfam" id="PF04138"/>
    </source>
</evidence>
<dbReference type="PANTHER" id="PTHR38459">
    <property type="entry name" value="PROPHAGE BACTOPRENOL-LINKED GLUCOSE TRANSLOCASE HOMOLOG"/>
    <property type="match status" value="1"/>
</dbReference>
<dbReference type="AlphaFoldDB" id="A0A2W5AAA0"/>
<feature type="transmembrane region" description="Helical" evidence="6">
    <location>
        <begin position="86"/>
        <end position="108"/>
    </location>
</feature>
<evidence type="ECO:0000256" key="6">
    <source>
        <dbReference type="SAM" id="Phobius"/>
    </source>
</evidence>